<protein>
    <recommendedName>
        <fullName evidence="2">D-aminoacyl-tRNA deacylase</fullName>
        <shortName evidence="2">DTD</shortName>
        <ecNumber evidence="2">3.1.1.96</ecNumber>
    </recommendedName>
    <alternativeName>
        <fullName evidence="2">Gly-tRNA(Ala) deacylase</fullName>
        <ecNumber evidence="2">3.1.1.-</ecNumber>
    </alternativeName>
</protein>
<accession>A0A6P0UA38</accession>
<keyword evidence="4" id="KW-1185">Reference proteome</keyword>
<dbReference type="FunFam" id="3.50.80.10:FF:000001">
    <property type="entry name" value="D-aminoacyl-tRNA deacylase"/>
    <property type="match status" value="1"/>
</dbReference>
<comment type="subunit">
    <text evidence="2">Homodimer.</text>
</comment>
<dbReference type="EC" id="3.1.1.96" evidence="2"/>
<dbReference type="AlphaFoldDB" id="A0A6P0UA38"/>
<dbReference type="PANTHER" id="PTHR10472:SF5">
    <property type="entry name" value="D-AMINOACYL-TRNA DEACYLASE 1"/>
    <property type="match status" value="1"/>
</dbReference>
<organism evidence="3 4">
    <name type="scientific">Muriicola jejuensis</name>
    <dbReference type="NCBI Taxonomy" id="504488"/>
    <lineage>
        <taxon>Bacteria</taxon>
        <taxon>Pseudomonadati</taxon>
        <taxon>Bacteroidota</taxon>
        <taxon>Flavobacteriia</taxon>
        <taxon>Flavobacteriales</taxon>
        <taxon>Flavobacteriaceae</taxon>
        <taxon>Muriicola</taxon>
    </lineage>
</organism>
<dbReference type="Proteomes" id="UP000468443">
    <property type="component" value="Unassembled WGS sequence"/>
</dbReference>
<dbReference type="GO" id="GO:0043908">
    <property type="term" value="F:Ser(Gly)-tRNA(Ala) hydrolase activity"/>
    <property type="evidence" value="ECO:0007669"/>
    <property type="project" value="UniProtKB-UniRule"/>
</dbReference>
<dbReference type="NCBIfam" id="TIGR00256">
    <property type="entry name" value="D-aminoacyl-tRNA deacylase"/>
    <property type="match status" value="1"/>
</dbReference>
<dbReference type="PANTHER" id="PTHR10472">
    <property type="entry name" value="D-TYROSYL-TRNA TYR DEACYLASE"/>
    <property type="match status" value="1"/>
</dbReference>
<gene>
    <name evidence="2" type="primary">dtd</name>
    <name evidence="3" type="ORF">GWK09_02430</name>
</gene>
<comment type="subcellular location">
    <subcellularLocation>
        <location evidence="2">Cytoplasm</location>
    </subcellularLocation>
</comment>
<feature type="short sequence motif" description="Gly-cisPro motif, important for rejection of L-amino acids" evidence="2">
    <location>
        <begin position="138"/>
        <end position="139"/>
    </location>
</feature>
<comment type="function">
    <text evidence="2">An aminoacyl-tRNA editing enzyme that deacylates mischarged D-aminoacyl-tRNAs. Also deacylates mischarged glycyl-tRNA(Ala), protecting cells against glycine mischarging by AlaRS. Acts via tRNA-based rather than protein-based catalysis; rejects L-amino acids rather than detecting D-amino acids in the active site. By recycling D-aminoacyl-tRNA to D-amino acids and free tRNA molecules, this enzyme counteracts the toxicity associated with the formation of D-aminoacyl-tRNA entities in vivo and helps enforce protein L-homochirality.</text>
</comment>
<comment type="similarity">
    <text evidence="1 2">Belongs to the DTD family.</text>
</comment>
<dbReference type="HAMAP" id="MF_00518">
    <property type="entry name" value="Deacylase_Dtd"/>
    <property type="match status" value="1"/>
</dbReference>
<keyword evidence="2" id="KW-0820">tRNA-binding</keyword>
<proteinExistence type="inferred from homology"/>
<evidence type="ECO:0000313" key="3">
    <source>
        <dbReference type="EMBL" id="NER09360.1"/>
    </source>
</evidence>
<comment type="caution">
    <text evidence="3">The sequence shown here is derived from an EMBL/GenBank/DDBJ whole genome shotgun (WGS) entry which is preliminary data.</text>
</comment>
<keyword evidence="2" id="KW-0963">Cytoplasm</keyword>
<reference evidence="3 4" key="1">
    <citation type="submission" date="2020-01" db="EMBL/GenBank/DDBJ databases">
        <title>Muriicola jejuensis KCTC 22299.</title>
        <authorList>
            <person name="Wang G."/>
        </authorList>
    </citation>
    <scope>NUCLEOTIDE SEQUENCE [LARGE SCALE GENOMIC DNA]</scope>
    <source>
        <strain evidence="3 4">KCTC 22299</strain>
    </source>
</reference>
<dbReference type="RefSeq" id="WP_163691416.1">
    <property type="nucleotide sequence ID" value="NZ_FXTW01000001.1"/>
</dbReference>
<comment type="catalytic activity">
    <reaction evidence="2">
        <text>glycyl-tRNA(Ala) + H2O = tRNA(Ala) + glycine + H(+)</text>
        <dbReference type="Rhea" id="RHEA:53744"/>
        <dbReference type="Rhea" id="RHEA-COMP:9657"/>
        <dbReference type="Rhea" id="RHEA-COMP:13640"/>
        <dbReference type="ChEBI" id="CHEBI:15377"/>
        <dbReference type="ChEBI" id="CHEBI:15378"/>
        <dbReference type="ChEBI" id="CHEBI:57305"/>
        <dbReference type="ChEBI" id="CHEBI:78442"/>
        <dbReference type="ChEBI" id="CHEBI:78522"/>
    </reaction>
</comment>
<dbReference type="Gene3D" id="3.50.80.10">
    <property type="entry name" value="D-tyrosyl-tRNA(Tyr) deacylase"/>
    <property type="match status" value="1"/>
</dbReference>
<dbReference type="GO" id="GO:0106026">
    <property type="term" value="F:Gly-tRNA(Ala) deacylase activity"/>
    <property type="evidence" value="ECO:0007669"/>
    <property type="project" value="UniProtKB-UniRule"/>
</dbReference>
<evidence type="ECO:0000313" key="4">
    <source>
        <dbReference type="Proteomes" id="UP000468443"/>
    </source>
</evidence>
<dbReference type="SUPFAM" id="SSF69500">
    <property type="entry name" value="DTD-like"/>
    <property type="match status" value="1"/>
</dbReference>
<comment type="domain">
    <text evidence="2">A Gly-cisPro motif from one monomer fits into the active site of the other monomer to allow specific chiral rejection of L-amino acids.</text>
</comment>
<dbReference type="GO" id="GO:0000049">
    <property type="term" value="F:tRNA binding"/>
    <property type="evidence" value="ECO:0007669"/>
    <property type="project" value="UniProtKB-UniRule"/>
</dbReference>
<dbReference type="EMBL" id="JAABOP010000001">
    <property type="protein sequence ID" value="NER09360.1"/>
    <property type="molecule type" value="Genomic_DNA"/>
</dbReference>
<dbReference type="EC" id="3.1.1.-" evidence="2"/>
<dbReference type="CDD" id="cd00563">
    <property type="entry name" value="Dtyr_deacylase"/>
    <property type="match status" value="1"/>
</dbReference>
<dbReference type="GO" id="GO:0051500">
    <property type="term" value="F:D-tyrosyl-tRNA(Tyr) deacylase activity"/>
    <property type="evidence" value="ECO:0007669"/>
    <property type="project" value="TreeGrafter"/>
</dbReference>
<comment type="catalytic activity">
    <reaction evidence="2">
        <text>a D-aminoacyl-tRNA + H2O = a tRNA + a D-alpha-amino acid + H(+)</text>
        <dbReference type="Rhea" id="RHEA:13953"/>
        <dbReference type="Rhea" id="RHEA-COMP:10123"/>
        <dbReference type="Rhea" id="RHEA-COMP:10124"/>
        <dbReference type="ChEBI" id="CHEBI:15377"/>
        <dbReference type="ChEBI" id="CHEBI:15378"/>
        <dbReference type="ChEBI" id="CHEBI:59871"/>
        <dbReference type="ChEBI" id="CHEBI:78442"/>
        <dbReference type="ChEBI" id="CHEBI:79333"/>
        <dbReference type="EC" id="3.1.1.96"/>
    </reaction>
</comment>
<sequence>MRAVIQRVSWAHVTIEGKRVSEIQKGLLVLLGIEDADTLEDIEWLSRKIANLRIFNDDYGVMNKSLIDVGGEAIVVSQFTLHANTKKGNRPSYIRASKPDVAIPLYEAFVRQFEKDLSKQVGTGIFGADMKVALLNDGPVTIFIDTKNKDL</sequence>
<dbReference type="GO" id="GO:0019478">
    <property type="term" value="P:D-amino acid catabolic process"/>
    <property type="evidence" value="ECO:0007669"/>
    <property type="project" value="UniProtKB-UniRule"/>
</dbReference>
<name>A0A6P0UA38_9FLAO</name>
<dbReference type="InterPro" id="IPR023509">
    <property type="entry name" value="DTD-like_sf"/>
</dbReference>
<dbReference type="InterPro" id="IPR003732">
    <property type="entry name" value="Daa-tRNA_deacyls_DTD"/>
</dbReference>
<keyword evidence="2" id="KW-0694">RNA-binding</keyword>
<evidence type="ECO:0000256" key="2">
    <source>
        <dbReference type="HAMAP-Rule" id="MF_00518"/>
    </source>
</evidence>
<dbReference type="GO" id="GO:0005737">
    <property type="term" value="C:cytoplasm"/>
    <property type="evidence" value="ECO:0007669"/>
    <property type="project" value="UniProtKB-SubCell"/>
</dbReference>
<evidence type="ECO:0000256" key="1">
    <source>
        <dbReference type="ARBA" id="ARBA00009673"/>
    </source>
</evidence>
<keyword evidence="2 3" id="KW-0378">Hydrolase</keyword>
<dbReference type="Pfam" id="PF02580">
    <property type="entry name" value="Tyr_Deacylase"/>
    <property type="match status" value="1"/>
</dbReference>